<dbReference type="InterPro" id="IPR045076">
    <property type="entry name" value="MutS"/>
</dbReference>
<comment type="caution">
    <text evidence="5">The sequence shown here is derived from an EMBL/GenBank/DDBJ whole genome shotgun (WGS) entry which is preliminary data.</text>
</comment>
<dbReference type="EMBL" id="LVYD01000065">
    <property type="protein sequence ID" value="OQP60187.1"/>
    <property type="molecule type" value="Genomic_DNA"/>
</dbReference>
<dbReference type="SUPFAM" id="SSF52540">
    <property type="entry name" value="P-loop containing nucleoside triphosphate hydrolases"/>
    <property type="match status" value="1"/>
</dbReference>
<dbReference type="Proteomes" id="UP000192796">
    <property type="component" value="Unassembled WGS sequence"/>
</dbReference>
<keyword evidence="6" id="KW-1185">Reference proteome</keyword>
<accession>A0A1V9FPF8</accession>
<dbReference type="RefSeq" id="WP_081153522.1">
    <property type="nucleotide sequence ID" value="NZ_LVYD01000065.1"/>
</dbReference>
<keyword evidence="1" id="KW-0547">Nucleotide-binding</keyword>
<dbReference type="InterPro" id="IPR027417">
    <property type="entry name" value="P-loop_NTPase"/>
</dbReference>
<dbReference type="GO" id="GO:0006298">
    <property type="term" value="P:mismatch repair"/>
    <property type="evidence" value="ECO:0007669"/>
    <property type="project" value="InterPro"/>
</dbReference>
<dbReference type="Pfam" id="PF00488">
    <property type="entry name" value="MutS_V"/>
    <property type="match status" value="1"/>
</dbReference>
<protein>
    <submittedName>
        <fullName evidence="5">DNA mismatch repair protein MutS</fullName>
    </submittedName>
</protein>
<dbReference type="InterPro" id="IPR000432">
    <property type="entry name" value="DNA_mismatch_repair_MutS_C"/>
</dbReference>
<dbReference type="GO" id="GO:0005829">
    <property type="term" value="C:cytosol"/>
    <property type="evidence" value="ECO:0007669"/>
    <property type="project" value="TreeGrafter"/>
</dbReference>
<organism evidence="5 6">
    <name type="scientific">Niastella vici</name>
    <dbReference type="NCBI Taxonomy" id="1703345"/>
    <lineage>
        <taxon>Bacteria</taxon>
        <taxon>Pseudomonadati</taxon>
        <taxon>Bacteroidota</taxon>
        <taxon>Chitinophagia</taxon>
        <taxon>Chitinophagales</taxon>
        <taxon>Chitinophagaceae</taxon>
        <taxon>Niastella</taxon>
    </lineage>
</organism>
<feature type="domain" description="DNA mismatch repair proteins mutS family" evidence="4">
    <location>
        <begin position="326"/>
        <end position="499"/>
    </location>
</feature>
<dbReference type="SMART" id="SM00534">
    <property type="entry name" value="MUTSac"/>
    <property type="match status" value="1"/>
</dbReference>
<dbReference type="AlphaFoldDB" id="A0A1V9FPF8"/>
<dbReference type="STRING" id="1703345.A3860_34475"/>
<dbReference type="PANTHER" id="PTHR11361:SF34">
    <property type="entry name" value="DNA MISMATCH REPAIR PROTEIN MSH1, MITOCHONDRIAL"/>
    <property type="match status" value="1"/>
</dbReference>
<evidence type="ECO:0000313" key="5">
    <source>
        <dbReference type="EMBL" id="OQP60187.1"/>
    </source>
</evidence>
<dbReference type="GO" id="GO:0140664">
    <property type="term" value="F:ATP-dependent DNA damage sensor activity"/>
    <property type="evidence" value="ECO:0007669"/>
    <property type="project" value="InterPro"/>
</dbReference>
<evidence type="ECO:0000256" key="3">
    <source>
        <dbReference type="ARBA" id="ARBA00023125"/>
    </source>
</evidence>
<dbReference type="GO" id="GO:0005524">
    <property type="term" value="F:ATP binding"/>
    <property type="evidence" value="ECO:0007669"/>
    <property type="project" value="UniProtKB-KW"/>
</dbReference>
<dbReference type="OrthoDB" id="9802448at2"/>
<reference evidence="5 6" key="1">
    <citation type="submission" date="2016-03" db="EMBL/GenBank/DDBJ databases">
        <title>Niastella vici sp. nov., isolated from farmland soil.</title>
        <authorList>
            <person name="Chen L."/>
            <person name="Wang D."/>
            <person name="Yang S."/>
            <person name="Wang G."/>
        </authorList>
    </citation>
    <scope>NUCLEOTIDE SEQUENCE [LARGE SCALE GENOMIC DNA]</scope>
    <source>
        <strain evidence="5 6">DJ57</strain>
    </source>
</reference>
<name>A0A1V9FPF8_9BACT</name>
<evidence type="ECO:0000259" key="4">
    <source>
        <dbReference type="SMART" id="SM00534"/>
    </source>
</evidence>
<keyword evidence="3" id="KW-0238">DNA-binding</keyword>
<dbReference type="GO" id="GO:0030983">
    <property type="term" value="F:mismatched DNA binding"/>
    <property type="evidence" value="ECO:0007669"/>
    <property type="project" value="InterPro"/>
</dbReference>
<dbReference type="PANTHER" id="PTHR11361">
    <property type="entry name" value="DNA MISMATCH REPAIR PROTEIN MUTS FAMILY MEMBER"/>
    <property type="match status" value="1"/>
</dbReference>
<dbReference type="Gene3D" id="3.40.50.300">
    <property type="entry name" value="P-loop containing nucleotide triphosphate hydrolases"/>
    <property type="match status" value="1"/>
</dbReference>
<sequence length="507" mass="58501">MAFSSILFKNKTALISETPAFFVDLNLVQVINTVIHGKEQYNLKPFFNTCLRDPEAIVYRQETMKDMEKDELFNCLTAFATRMYAMRQQLPNPKANNYKYQDERFLLDAVNTYSTAIHSLSGDLAPMNIKSSGLLAFREYLVRYIQSPVFTSLFNDTQKLLTDLSSIKYCVLAKELKVQVASYREETDYSAEVERTFEKFKREAIKDYSMKFTPNLQMNHVEASILEGVAQLYPLVFQQLSDFCTKYADFQDETIITFDREIQFYIAWLEFISKLKQSGLSFSYPEITSNNKNIYSHEGFDVALAYKLVKENKPIVCNDFYLKNEERIFIVSGPNQGGKTTFARTFGQLHFLAALGCLVPGREAKLFLFDRLFTHFEKQENITNLRSKLEDDLIRIHNIVQQATTNSIIIMNEILSSTTLQDAVFLSKKLMEKIDRLDVLCVWVTFIDELLSFSEKTVSVVSTVEPDNSTIRTFKIERKPADGLAFALSIAEKYHVTYSALRNRIKL</sequence>
<evidence type="ECO:0000256" key="2">
    <source>
        <dbReference type="ARBA" id="ARBA00022840"/>
    </source>
</evidence>
<gene>
    <name evidence="5" type="ORF">A3860_34475</name>
</gene>
<proteinExistence type="predicted"/>
<keyword evidence="2" id="KW-0067">ATP-binding</keyword>
<evidence type="ECO:0000256" key="1">
    <source>
        <dbReference type="ARBA" id="ARBA00022741"/>
    </source>
</evidence>
<evidence type="ECO:0000313" key="6">
    <source>
        <dbReference type="Proteomes" id="UP000192796"/>
    </source>
</evidence>